<dbReference type="InterPro" id="IPR029481">
    <property type="entry name" value="ABC_trans_N"/>
</dbReference>
<evidence type="ECO:0000313" key="2">
    <source>
        <dbReference type="EMBL" id="KAH9310058.1"/>
    </source>
</evidence>
<gene>
    <name evidence="2" type="ORF">KI387_037969</name>
</gene>
<comment type="caution">
    <text evidence="2">The sequence shown here is derived from an EMBL/GenBank/DDBJ whole genome shotgun (WGS) entry which is preliminary data.</text>
</comment>
<name>A0AA38FU38_TAXCH</name>
<dbReference type="AlphaFoldDB" id="A0AA38FU38"/>
<dbReference type="PANTHER" id="PTHR48040">
    <property type="entry name" value="PLEIOTROPIC DRUG RESISTANCE PROTEIN 1-LIKE ISOFORM X1"/>
    <property type="match status" value="1"/>
</dbReference>
<organism evidence="2 3">
    <name type="scientific">Taxus chinensis</name>
    <name type="common">Chinese yew</name>
    <name type="synonym">Taxus wallichiana var. chinensis</name>
    <dbReference type="NCBI Taxonomy" id="29808"/>
    <lineage>
        <taxon>Eukaryota</taxon>
        <taxon>Viridiplantae</taxon>
        <taxon>Streptophyta</taxon>
        <taxon>Embryophyta</taxon>
        <taxon>Tracheophyta</taxon>
        <taxon>Spermatophyta</taxon>
        <taxon>Pinopsida</taxon>
        <taxon>Pinidae</taxon>
        <taxon>Conifers II</taxon>
        <taxon>Cupressales</taxon>
        <taxon>Taxaceae</taxon>
        <taxon>Taxus</taxon>
    </lineage>
</organism>
<evidence type="ECO:0000313" key="3">
    <source>
        <dbReference type="Proteomes" id="UP000824469"/>
    </source>
</evidence>
<feature type="non-terminal residue" evidence="2">
    <location>
        <position position="119"/>
    </location>
</feature>
<dbReference type="EMBL" id="JAHRHJ020000007">
    <property type="protein sequence ID" value="KAH9310058.1"/>
    <property type="molecule type" value="Genomic_DNA"/>
</dbReference>
<protein>
    <recommendedName>
        <fullName evidence="1">Pleiotropic ABC efflux transporter N-terminal domain-containing protein</fullName>
    </recommendedName>
</protein>
<proteinExistence type="predicted"/>
<evidence type="ECO:0000259" key="1">
    <source>
        <dbReference type="Pfam" id="PF14510"/>
    </source>
</evidence>
<sequence length="119" mass="13372">MAVLGGTCNALREEDNMLCSMENDEEGLKCAALEKLPTYDGLRKSLLNQFAASRSFRYAKVAEVNNQQFLSKFRQRIDRVGIQLPAIEVRFAHLNIYASAHVGSRSLPTLTNFTSNLFE</sequence>
<dbReference type="Pfam" id="PF14510">
    <property type="entry name" value="ABC_trans_N"/>
    <property type="match status" value="1"/>
</dbReference>
<dbReference type="OMA" id="AHLNIYA"/>
<dbReference type="PANTHER" id="PTHR48040:SF35">
    <property type="entry name" value="ABC TRANSPORTER G FAMILY MEMBER 39-LIKE"/>
    <property type="match status" value="1"/>
</dbReference>
<dbReference type="Proteomes" id="UP000824469">
    <property type="component" value="Unassembled WGS sequence"/>
</dbReference>
<keyword evidence="3" id="KW-1185">Reference proteome</keyword>
<feature type="domain" description="Pleiotropic ABC efflux transporter N-terminal" evidence="1">
    <location>
        <begin position="63"/>
        <end position="113"/>
    </location>
</feature>
<accession>A0AA38FU38</accession>
<reference evidence="2 3" key="1">
    <citation type="journal article" date="2021" name="Nat. Plants">
        <title>The Taxus genome provides insights into paclitaxel biosynthesis.</title>
        <authorList>
            <person name="Xiong X."/>
            <person name="Gou J."/>
            <person name="Liao Q."/>
            <person name="Li Y."/>
            <person name="Zhou Q."/>
            <person name="Bi G."/>
            <person name="Li C."/>
            <person name="Du R."/>
            <person name="Wang X."/>
            <person name="Sun T."/>
            <person name="Guo L."/>
            <person name="Liang H."/>
            <person name="Lu P."/>
            <person name="Wu Y."/>
            <person name="Zhang Z."/>
            <person name="Ro D.K."/>
            <person name="Shang Y."/>
            <person name="Huang S."/>
            <person name="Yan J."/>
        </authorList>
    </citation>
    <scope>NUCLEOTIDE SEQUENCE [LARGE SCALE GENOMIC DNA]</scope>
    <source>
        <strain evidence="2">Ta-2019</strain>
    </source>
</reference>